<evidence type="ECO:0000313" key="2">
    <source>
        <dbReference type="Proteomes" id="UP000663760"/>
    </source>
</evidence>
<organism evidence="1 2">
    <name type="scientific">Spirodela intermedia</name>
    <name type="common">Intermediate duckweed</name>
    <dbReference type="NCBI Taxonomy" id="51605"/>
    <lineage>
        <taxon>Eukaryota</taxon>
        <taxon>Viridiplantae</taxon>
        <taxon>Streptophyta</taxon>
        <taxon>Embryophyta</taxon>
        <taxon>Tracheophyta</taxon>
        <taxon>Spermatophyta</taxon>
        <taxon>Magnoliopsida</taxon>
        <taxon>Liliopsida</taxon>
        <taxon>Araceae</taxon>
        <taxon>Lemnoideae</taxon>
        <taxon>Spirodela</taxon>
    </lineage>
</organism>
<dbReference type="EMBL" id="LR746268">
    <property type="protein sequence ID" value="CAA7396965.1"/>
    <property type="molecule type" value="Genomic_DNA"/>
</dbReference>
<accession>A0A7I8KIY7</accession>
<evidence type="ECO:0000313" key="1">
    <source>
        <dbReference type="EMBL" id="CAA7396965.1"/>
    </source>
</evidence>
<dbReference type="AlphaFoldDB" id="A0A7I8KIY7"/>
<protein>
    <submittedName>
        <fullName evidence="1">Uncharacterized protein</fullName>
    </submittedName>
</protein>
<gene>
    <name evidence="1" type="ORF">SI8410_05007628</name>
</gene>
<keyword evidence="2" id="KW-1185">Reference proteome</keyword>
<dbReference type="Proteomes" id="UP000663760">
    <property type="component" value="Chromosome 5"/>
</dbReference>
<sequence length="108" mass="11308">MAGYVIFKGISPTSSSHRDSIRSIIAMDCSGVASDERIATQLPSANHRKSILSNTQSGIESGMTLNLLTAVDLLRASQASPIIGCGSNEYRADEAGVLNPDRTASPGE</sequence>
<proteinExistence type="predicted"/>
<reference evidence="1" key="1">
    <citation type="submission" date="2020-02" db="EMBL/GenBank/DDBJ databases">
        <authorList>
            <person name="Scholz U."/>
            <person name="Mascher M."/>
            <person name="Fiebig A."/>
        </authorList>
    </citation>
    <scope>NUCLEOTIDE SEQUENCE</scope>
</reference>
<name>A0A7I8KIY7_SPIIN</name>